<comment type="caution">
    <text evidence="1">The sequence shown here is derived from an EMBL/GenBank/DDBJ whole genome shotgun (WGS) entry which is preliminary data.</text>
</comment>
<gene>
    <name evidence="1" type="ORF">AQJ54_11760</name>
</gene>
<organism evidence="1 2">
    <name type="scientific">Streptomyces griseorubiginosus</name>
    <dbReference type="NCBI Taxonomy" id="67304"/>
    <lineage>
        <taxon>Bacteria</taxon>
        <taxon>Bacillati</taxon>
        <taxon>Actinomycetota</taxon>
        <taxon>Actinomycetes</taxon>
        <taxon>Kitasatosporales</taxon>
        <taxon>Streptomycetaceae</taxon>
        <taxon>Streptomyces</taxon>
    </lineage>
</organism>
<evidence type="ECO:0000313" key="1">
    <source>
        <dbReference type="EMBL" id="KUN68590.1"/>
    </source>
</evidence>
<dbReference type="Proteomes" id="UP000054375">
    <property type="component" value="Unassembled WGS sequence"/>
</dbReference>
<dbReference type="RefSeq" id="WP_062236672.1">
    <property type="nucleotide sequence ID" value="NZ_JBPJFL010000002.1"/>
</dbReference>
<dbReference type="AlphaFoldDB" id="A0A101S781"/>
<dbReference type="EMBL" id="LMWV01000006">
    <property type="protein sequence ID" value="KUN68590.1"/>
    <property type="molecule type" value="Genomic_DNA"/>
</dbReference>
<protein>
    <recommendedName>
        <fullName evidence="3">Immunity protein Imm1</fullName>
    </recommendedName>
</protein>
<evidence type="ECO:0008006" key="3">
    <source>
        <dbReference type="Google" id="ProtNLM"/>
    </source>
</evidence>
<name>A0A101S781_9ACTN</name>
<accession>A0A101S781</accession>
<proteinExistence type="predicted"/>
<reference evidence="1 2" key="1">
    <citation type="submission" date="2015-10" db="EMBL/GenBank/DDBJ databases">
        <title>Draft genome sequence of Streptomyces griseorubiginosus DSM 40469, type strain for the species Streptomyces griseorubiginosus.</title>
        <authorList>
            <person name="Ruckert C."/>
            <person name="Winkler A."/>
            <person name="Kalinowski J."/>
            <person name="Kampfer P."/>
            <person name="Glaeser S."/>
        </authorList>
    </citation>
    <scope>NUCLEOTIDE SEQUENCE [LARGE SCALE GENOMIC DNA]</scope>
    <source>
        <strain evidence="1 2">DSM 40469</strain>
    </source>
</reference>
<evidence type="ECO:0000313" key="2">
    <source>
        <dbReference type="Proteomes" id="UP000054375"/>
    </source>
</evidence>
<keyword evidence="2" id="KW-1185">Reference proteome</keyword>
<sequence>MAETWWLDGDSALPLSAAEALDLLRRRIAAGLLETWLGSSEGRALALVTNTERAHVTLLDDEDDPGQHVVDPGARGSSGGYVLANGQWDEYPDEHTVPLAHALRVVAGVVEAGVPPPDVPWRVER</sequence>